<reference evidence="2 3" key="1">
    <citation type="submission" date="2015-09" db="EMBL/GenBank/DDBJ databases">
        <authorList>
            <consortium name="Pathogen Informatics"/>
        </authorList>
    </citation>
    <scope>NUCLEOTIDE SEQUENCE [LARGE SCALE GENOMIC DNA]</scope>
    <source>
        <strain evidence="2 3">2789STDY5608891</strain>
    </source>
</reference>
<keyword evidence="1" id="KW-0812">Transmembrane</keyword>
<dbReference type="Proteomes" id="UP000095492">
    <property type="component" value="Unassembled WGS sequence"/>
</dbReference>
<dbReference type="EMBL" id="CYYA01000007">
    <property type="protein sequence ID" value="CUM95730.1"/>
    <property type="molecule type" value="Genomic_DNA"/>
</dbReference>
<evidence type="ECO:0000256" key="1">
    <source>
        <dbReference type="SAM" id="Phobius"/>
    </source>
</evidence>
<gene>
    <name evidence="2" type="ORF">ERS852448_01228</name>
</gene>
<protein>
    <submittedName>
        <fullName evidence="2">Uncharacterized protein</fullName>
    </submittedName>
</protein>
<keyword evidence="1" id="KW-1133">Transmembrane helix</keyword>
<dbReference type="GeneID" id="97390818"/>
<organism evidence="2 3">
    <name type="scientific">Eubacterium ramulus</name>
    <dbReference type="NCBI Taxonomy" id="39490"/>
    <lineage>
        <taxon>Bacteria</taxon>
        <taxon>Bacillati</taxon>
        <taxon>Bacillota</taxon>
        <taxon>Clostridia</taxon>
        <taxon>Eubacteriales</taxon>
        <taxon>Eubacteriaceae</taxon>
        <taxon>Eubacterium</taxon>
    </lineage>
</organism>
<dbReference type="AlphaFoldDB" id="A0A173SZS2"/>
<keyword evidence="1" id="KW-0472">Membrane</keyword>
<feature type="transmembrane region" description="Helical" evidence="1">
    <location>
        <begin position="29"/>
        <end position="47"/>
    </location>
</feature>
<evidence type="ECO:0000313" key="2">
    <source>
        <dbReference type="EMBL" id="CUM95730.1"/>
    </source>
</evidence>
<accession>A0A173SZS2</accession>
<name>A0A173SZS2_EUBRA</name>
<proteinExistence type="predicted"/>
<dbReference type="OrthoDB" id="2087580at2"/>
<dbReference type="RefSeq" id="WP_055289988.1">
    <property type="nucleotide sequence ID" value="NZ_CP173382.1"/>
</dbReference>
<sequence length="143" mass="16250">MEEVQQKNPEEIENDKKGLVKWVKEHKDQLALAGVSVAAVIAVILGLKNKDSITNVWLTLKDEIKKGKPLSAKWYEKADLEELKDVRDSVQKAYLNPKLSMETRGHLWDLLPVIDNAIGKREWAGKEYGFPVKSENGWHLSSD</sequence>
<dbReference type="STRING" id="39490.ERS852448_01228"/>
<evidence type="ECO:0000313" key="3">
    <source>
        <dbReference type="Proteomes" id="UP000095492"/>
    </source>
</evidence>